<feature type="compositionally biased region" description="Basic and acidic residues" evidence="1">
    <location>
        <begin position="136"/>
        <end position="145"/>
    </location>
</feature>
<reference evidence="3" key="1">
    <citation type="submission" date="2024-02" db="EMBL/GenBank/DDBJ databases">
        <authorList>
            <consortium name="ELIXIR-Norway"/>
            <consortium name="Elixir Norway"/>
        </authorList>
    </citation>
    <scope>NUCLEOTIDE SEQUENCE</scope>
</reference>
<dbReference type="Proteomes" id="UP001497444">
    <property type="component" value="Chromosome 6"/>
</dbReference>
<evidence type="ECO:0000256" key="2">
    <source>
        <dbReference type="SAM" id="SignalP"/>
    </source>
</evidence>
<name>A0ABP0X6V2_9BRYO</name>
<sequence>MMRYRVIGNGLPLLLLLLGSLNPSFVRRETFRSPAMIFRPGDAKDKFFHGEVPKGHIGVRDFFAEFVDEDGVSVPLHEVYLHHWVIAEFVLPKKNLAKHMDMVMRDMRNSHTPSRAGDDVVTLGRRHGHHHHHHHHDDVRSERQRHPSPLNYMGVGGETRGTETRYPAPFAMETGATAKIPKDFEAVWILNVHGIDTRGAVTKIGCTECRCDLYNVTTTEKGDPLPEGYMGGLHCCSDERRCAVEEGFVNGPKRTLYLQYTWEYVEWDACVVPTTLLGMDVTDKDGSGHGLIEYTVEGSCGAHADPQSEECVDTRDTTVIAPFGGKVVTIVSHLHLAALDSSLWGEDGRLICNSPPVYGHGTEAGNEDGYIIGVGSCYPAPGSPGSRIIEGERLHYQVKYSKVDGPHTGVMGLLAIRMVRDEPQNPTLWHSILTYLNNLVSWISESWFSPIQSL</sequence>
<feature type="signal peptide" evidence="2">
    <location>
        <begin position="1"/>
        <end position="28"/>
    </location>
</feature>
<feature type="chain" id="PRO_5047283682" description="Stress up-regulated Nod 19" evidence="2">
    <location>
        <begin position="29"/>
        <end position="454"/>
    </location>
</feature>
<evidence type="ECO:0008006" key="5">
    <source>
        <dbReference type="Google" id="ProtNLM"/>
    </source>
</evidence>
<evidence type="ECO:0000256" key="1">
    <source>
        <dbReference type="SAM" id="MobiDB-lite"/>
    </source>
</evidence>
<gene>
    <name evidence="3" type="ORF">CSSPJE1EN1_LOCUS20311</name>
</gene>
<keyword evidence="2" id="KW-0732">Signal</keyword>
<dbReference type="PANTHER" id="PTHR33390">
    <property type="entry name" value="STRESS UP-REGULATED NOD 19 PROTEIN"/>
    <property type="match status" value="1"/>
</dbReference>
<dbReference type="Pfam" id="PF07712">
    <property type="entry name" value="SURNod19"/>
    <property type="match status" value="1"/>
</dbReference>
<dbReference type="EMBL" id="OZ020101">
    <property type="protein sequence ID" value="CAK9274833.1"/>
    <property type="molecule type" value="Genomic_DNA"/>
</dbReference>
<accession>A0ABP0X6V2</accession>
<organism evidence="3 4">
    <name type="scientific">Sphagnum jensenii</name>
    <dbReference type="NCBI Taxonomy" id="128206"/>
    <lineage>
        <taxon>Eukaryota</taxon>
        <taxon>Viridiplantae</taxon>
        <taxon>Streptophyta</taxon>
        <taxon>Embryophyta</taxon>
        <taxon>Bryophyta</taxon>
        <taxon>Sphagnophytina</taxon>
        <taxon>Sphagnopsida</taxon>
        <taxon>Sphagnales</taxon>
        <taxon>Sphagnaceae</taxon>
        <taxon>Sphagnum</taxon>
    </lineage>
</organism>
<keyword evidence="4" id="KW-1185">Reference proteome</keyword>
<evidence type="ECO:0000313" key="4">
    <source>
        <dbReference type="Proteomes" id="UP001497444"/>
    </source>
</evidence>
<protein>
    <recommendedName>
        <fullName evidence="5">Stress up-regulated Nod 19</fullName>
    </recommendedName>
</protein>
<evidence type="ECO:0000313" key="3">
    <source>
        <dbReference type="EMBL" id="CAK9274833.1"/>
    </source>
</evidence>
<dbReference type="PANTHER" id="PTHR33390:SF1">
    <property type="entry name" value="STRESS UP-REGULATED NOD 19 PROTEIN"/>
    <property type="match status" value="1"/>
</dbReference>
<feature type="region of interest" description="Disordered" evidence="1">
    <location>
        <begin position="126"/>
        <end position="158"/>
    </location>
</feature>
<dbReference type="InterPro" id="IPR011692">
    <property type="entry name" value="Stress_up-reg_Nod19"/>
</dbReference>
<feature type="compositionally biased region" description="Basic residues" evidence="1">
    <location>
        <begin position="126"/>
        <end position="135"/>
    </location>
</feature>
<proteinExistence type="predicted"/>